<comment type="subcellular location">
    <subcellularLocation>
        <location evidence="1">Periplasm</location>
    </subcellularLocation>
</comment>
<evidence type="ECO:0000256" key="3">
    <source>
        <dbReference type="ARBA" id="ARBA00022729"/>
    </source>
</evidence>
<evidence type="ECO:0000313" key="7">
    <source>
        <dbReference type="Proteomes" id="UP000244161"/>
    </source>
</evidence>
<protein>
    <submittedName>
        <fullName evidence="6">Taurine transport system substrate-binding protein</fullName>
    </submittedName>
</protein>
<dbReference type="OrthoDB" id="9815602at2"/>
<keyword evidence="3 4" id="KW-0732">Signal</keyword>
<dbReference type="Gene3D" id="3.40.190.10">
    <property type="entry name" value="Periplasmic binding protein-like II"/>
    <property type="match status" value="2"/>
</dbReference>
<feature type="chain" id="PRO_5015756831" evidence="4">
    <location>
        <begin position="29"/>
        <end position="353"/>
    </location>
</feature>
<comment type="similarity">
    <text evidence="2">Belongs to the bacterial solute-binding protein SsuA/TauA family.</text>
</comment>
<dbReference type="AlphaFoldDB" id="A0A2T5IJZ6"/>
<dbReference type="Proteomes" id="UP000244161">
    <property type="component" value="Unassembled WGS sequence"/>
</dbReference>
<evidence type="ECO:0000256" key="2">
    <source>
        <dbReference type="ARBA" id="ARBA00010742"/>
    </source>
</evidence>
<gene>
    <name evidence="6" type="ORF">C8U37_11067</name>
</gene>
<feature type="domain" description="Solute-binding protein family 3/N-terminal" evidence="5">
    <location>
        <begin position="45"/>
        <end position="262"/>
    </location>
</feature>
<organism evidence="6 7">
    <name type="scientific">Trichococcus patagoniensis</name>
    <dbReference type="NCBI Taxonomy" id="382641"/>
    <lineage>
        <taxon>Bacteria</taxon>
        <taxon>Bacillati</taxon>
        <taxon>Bacillota</taxon>
        <taxon>Bacilli</taxon>
        <taxon>Lactobacillales</taxon>
        <taxon>Carnobacteriaceae</taxon>
        <taxon>Trichococcus</taxon>
    </lineage>
</organism>
<dbReference type="InterPro" id="IPR015168">
    <property type="entry name" value="SsuA/THI5"/>
</dbReference>
<dbReference type="EMBL" id="QAOM01000010">
    <property type="protein sequence ID" value="PTQ84150.1"/>
    <property type="molecule type" value="Genomic_DNA"/>
</dbReference>
<evidence type="ECO:0000256" key="1">
    <source>
        <dbReference type="ARBA" id="ARBA00004418"/>
    </source>
</evidence>
<dbReference type="GO" id="GO:0042597">
    <property type="term" value="C:periplasmic space"/>
    <property type="evidence" value="ECO:0007669"/>
    <property type="project" value="UniProtKB-SubCell"/>
</dbReference>
<keyword evidence="7" id="KW-1185">Reference proteome</keyword>
<evidence type="ECO:0000259" key="5">
    <source>
        <dbReference type="SMART" id="SM00062"/>
    </source>
</evidence>
<sequence>MKKNQMFSKLLFLSCSALLFAACGNAGSATDSSTASATGDDLPEKVVIATLEMPNDEGIAKAEGYFEDEMGVPIEIVQFESGKAINQAMVSGAVDFGLTGSGSAVLGIASGIPIEMIWIHETLGSVEALAAKSELNATSLEDLKGKNIGVPFASTAHYSLLRAITASGFEESDFTLIDLQPSDIFAAWQRGDIDAAYIWEPTLSLLLEDGNIVLHSGDVAEMGFMTANVEIVRSEFGEKYPDLVAKYIASVDKAVTLYREDPDQAIAIIAEQLNITEESAKLQMEGQNWISAAEQLDAANLGTTDAVGSMATTMLDMGQFYLDQGNITELPSEDIFADGINTSFIEAYLDSKE</sequence>
<dbReference type="CDD" id="cd13560">
    <property type="entry name" value="PBP2_taurine"/>
    <property type="match status" value="1"/>
</dbReference>
<accession>A0A2T5IJZ6</accession>
<dbReference type="PANTHER" id="PTHR30024:SF47">
    <property type="entry name" value="TAURINE-BINDING PERIPLASMIC PROTEIN"/>
    <property type="match status" value="1"/>
</dbReference>
<dbReference type="PANTHER" id="PTHR30024">
    <property type="entry name" value="ALIPHATIC SULFONATES-BINDING PROTEIN-RELATED"/>
    <property type="match status" value="1"/>
</dbReference>
<evidence type="ECO:0000313" key="6">
    <source>
        <dbReference type="EMBL" id="PTQ84150.1"/>
    </source>
</evidence>
<dbReference type="SUPFAM" id="SSF53850">
    <property type="entry name" value="Periplasmic binding protein-like II"/>
    <property type="match status" value="1"/>
</dbReference>
<feature type="signal peptide" evidence="4">
    <location>
        <begin position="1"/>
        <end position="28"/>
    </location>
</feature>
<dbReference type="InterPro" id="IPR010068">
    <property type="entry name" value="Peri-bd_TauA"/>
</dbReference>
<evidence type="ECO:0000256" key="4">
    <source>
        <dbReference type="SAM" id="SignalP"/>
    </source>
</evidence>
<reference evidence="6 7" key="1">
    <citation type="submission" date="2018-04" db="EMBL/GenBank/DDBJ databases">
        <title>Genomic Encyclopedia of Archaeal and Bacterial Type Strains, Phase II (KMG-II): from individual species to whole genera.</title>
        <authorList>
            <person name="Goeker M."/>
        </authorList>
    </citation>
    <scope>NUCLEOTIDE SEQUENCE [LARGE SCALE GENOMIC DNA]</scope>
    <source>
        <strain evidence="6 7">DSM 18806</strain>
    </source>
</reference>
<proteinExistence type="inferred from homology"/>
<name>A0A2T5IJZ6_9LACT</name>
<dbReference type="InterPro" id="IPR001638">
    <property type="entry name" value="Solute-binding_3/MltF_N"/>
</dbReference>
<dbReference type="PROSITE" id="PS51257">
    <property type="entry name" value="PROKAR_LIPOPROTEIN"/>
    <property type="match status" value="1"/>
</dbReference>
<comment type="caution">
    <text evidence="6">The sequence shown here is derived from an EMBL/GenBank/DDBJ whole genome shotgun (WGS) entry which is preliminary data.</text>
</comment>
<dbReference type="GO" id="GO:0042918">
    <property type="term" value="P:alkanesulfonate transmembrane transport"/>
    <property type="evidence" value="ECO:0007669"/>
    <property type="project" value="TreeGrafter"/>
</dbReference>
<dbReference type="SMART" id="SM00062">
    <property type="entry name" value="PBPb"/>
    <property type="match status" value="1"/>
</dbReference>
<dbReference type="Pfam" id="PF09084">
    <property type="entry name" value="NMT1"/>
    <property type="match status" value="1"/>
</dbReference>
<dbReference type="RefSeq" id="WP_108032782.1">
    <property type="nucleotide sequence ID" value="NZ_QAOM01000010.1"/>
</dbReference>